<dbReference type="EMBL" id="JBHULX010000039">
    <property type="protein sequence ID" value="MFD2592653.1"/>
    <property type="molecule type" value="Genomic_DNA"/>
</dbReference>
<evidence type="ECO:0000313" key="6">
    <source>
        <dbReference type="Proteomes" id="UP001597459"/>
    </source>
</evidence>
<sequence length="245" mass="28177">MLFLPKKEIPLRDFIPHNYIDIHSHILPGIDDGVKTIYEAAFLIEKFASLGIKKIITTPHIMQQVWPNTSEIITQKLSEIQALVNTLDIPSIEILAGAEYMLDDLFQQRLKNKDILPIANTYVLIEMSTFSAPLNLNELLFEIKLAGYTPLLAHPERYTFYNSIKEFEALKRQGVLFQMNLLSLSGYYGAKVKETAIKLMNAGFMDFTGSDIHNNHQFETLEKGFPSKLIKKLLPIMQRNRFFNR</sequence>
<keyword evidence="6" id="KW-1185">Reference proteome</keyword>
<dbReference type="PANTHER" id="PTHR39181:SF1">
    <property type="entry name" value="TYROSINE-PROTEIN PHOSPHATASE YWQE"/>
    <property type="match status" value="1"/>
</dbReference>
<dbReference type="PIRSF" id="PIRSF016557">
    <property type="entry name" value="Caps_synth_CpsB"/>
    <property type="match status" value="1"/>
</dbReference>
<evidence type="ECO:0000256" key="2">
    <source>
        <dbReference type="ARBA" id="ARBA00013064"/>
    </source>
</evidence>
<dbReference type="RefSeq" id="WP_176030353.1">
    <property type="nucleotide sequence ID" value="NZ_JBHSJV010000001.1"/>
</dbReference>
<dbReference type="Gene3D" id="3.20.20.140">
    <property type="entry name" value="Metal-dependent hydrolases"/>
    <property type="match status" value="1"/>
</dbReference>
<dbReference type="Pfam" id="PF19567">
    <property type="entry name" value="CpsB_CapC"/>
    <property type="match status" value="1"/>
</dbReference>
<gene>
    <name evidence="5" type="ORF">ACFSTE_17590</name>
</gene>
<dbReference type="SUPFAM" id="SSF89550">
    <property type="entry name" value="PHP domain-like"/>
    <property type="match status" value="1"/>
</dbReference>
<evidence type="ECO:0000256" key="3">
    <source>
        <dbReference type="ARBA" id="ARBA00022801"/>
    </source>
</evidence>
<reference evidence="6" key="1">
    <citation type="journal article" date="2019" name="Int. J. Syst. Evol. Microbiol.">
        <title>The Global Catalogue of Microorganisms (GCM) 10K type strain sequencing project: providing services to taxonomists for standard genome sequencing and annotation.</title>
        <authorList>
            <consortium name="The Broad Institute Genomics Platform"/>
            <consortium name="The Broad Institute Genome Sequencing Center for Infectious Disease"/>
            <person name="Wu L."/>
            <person name="Ma J."/>
        </authorList>
    </citation>
    <scope>NUCLEOTIDE SEQUENCE [LARGE SCALE GENOMIC DNA]</scope>
    <source>
        <strain evidence="6">KCTC 42423</strain>
    </source>
</reference>
<evidence type="ECO:0000256" key="1">
    <source>
        <dbReference type="ARBA" id="ARBA00005750"/>
    </source>
</evidence>
<proteinExistence type="inferred from homology"/>
<protein>
    <recommendedName>
        <fullName evidence="2">protein-tyrosine-phosphatase</fullName>
        <ecNumber evidence="2">3.1.3.48</ecNumber>
    </recommendedName>
</protein>
<dbReference type="InterPro" id="IPR016667">
    <property type="entry name" value="Caps_polysacc_synth_CpsB/CapC"/>
</dbReference>
<comment type="similarity">
    <text evidence="1">Belongs to the metallo-dependent hydrolases superfamily. CpsB/CapC family.</text>
</comment>
<name>A0ABW5NDJ8_9FLAO</name>
<dbReference type="PANTHER" id="PTHR39181">
    <property type="entry name" value="TYROSINE-PROTEIN PHOSPHATASE YWQE"/>
    <property type="match status" value="1"/>
</dbReference>
<evidence type="ECO:0000313" key="5">
    <source>
        <dbReference type="EMBL" id="MFD2592653.1"/>
    </source>
</evidence>
<dbReference type="EC" id="3.1.3.48" evidence="2"/>
<comment type="caution">
    <text evidence="5">The sequence shown here is derived from an EMBL/GenBank/DDBJ whole genome shotgun (WGS) entry which is preliminary data.</text>
</comment>
<dbReference type="InterPro" id="IPR016195">
    <property type="entry name" value="Pol/histidinol_Pase-like"/>
</dbReference>
<organism evidence="5 6">
    <name type="scientific">Aquimarina hainanensis</name>
    <dbReference type="NCBI Taxonomy" id="1578017"/>
    <lineage>
        <taxon>Bacteria</taxon>
        <taxon>Pseudomonadati</taxon>
        <taxon>Bacteroidota</taxon>
        <taxon>Flavobacteriia</taxon>
        <taxon>Flavobacteriales</taxon>
        <taxon>Flavobacteriaceae</taxon>
        <taxon>Aquimarina</taxon>
    </lineage>
</organism>
<evidence type="ECO:0000256" key="4">
    <source>
        <dbReference type="ARBA" id="ARBA00051722"/>
    </source>
</evidence>
<keyword evidence="3" id="KW-0378">Hydrolase</keyword>
<dbReference type="Proteomes" id="UP001597459">
    <property type="component" value="Unassembled WGS sequence"/>
</dbReference>
<accession>A0ABW5NDJ8</accession>
<comment type="catalytic activity">
    <reaction evidence="4">
        <text>O-phospho-L-tyrosyl-[protein] + H2O = L-tyrosyl-[protein] + phosphate</text>
        <dbReference type="Rhea" id="RHEA:10684"/>
        <dbReference type="Rhea" id="RHEA-COMP:10136"/>
        <dbReference type="Rhea" id="RHEA-COMP:20101"/>
        <dbReference type="ChEBI" id="CHEBI:15377"/>
        <dbReference type="ChEBI" id="CHEBI:43474"/>
        <dbReference type="ChEBI" id="CHEBI:46858"/>
        <dbReference type="ChEBI" id="CHEBI:61978"/>
        <dbReference type="EC" id="3.1.3.48"/>
    </reaction>
</comment>